<organism evidence="11 12">
    <name type="scientific">Mycobacterium adipatum</name>
    <dbReference type="NCBI Taxonomy" id="1682113"/>
    <lineage>
        <taxon>Bacteria</taxon>
        <taxon>Bacillati</taxon>
        <taxon>Actinomycetota</taxon>
        <taxon>Actinomycetes</taxon>
        <taxon>Mycobacteriales</taxon>
        <taxon>Mycobacteriaceae</taxon>
        <taxon>Mycobacterium</taxon>
    </lineage>
</organism>
<dbReference type="Pfam" id="PF02729">
    <property type="entry name" value="OTCace_N"/>
    <property type="match status" value="1"/>
</dbReference>
<dbReference type="SUPFAM" id="SSF53671">
    <property type="entry name" value="Aspartate/ornithine carbamoyltransferase"/>
    <property type="match status" value="1"/>
</dbReference>
<feature type="binding site" evidence="7">
    <location>
        <position position="155"/>
    </location>
    <ligand>
        <name>carbamoyl phosphate</name>
        <dbReference type="ChEBI" id="CHEBI:58228"/>
    </ligand>
</feature>
<sequence>MKHLLTAADLSRDEAVALLDDADRFAEALLGREVKKLPTLRGRTIITMFYENSTRTRVSFEVAGKWMSADVINVSASGSSVAKGESLRDTALTLRAAGADALIIRHPASGAAQQLSEWTREDGSSGAGAQRPGGNSGGGPSVINAGDGTHEHPTQALLDALTLRQRLGSIEGRRVVIVGDVLHSRVARSNVELLATLGAEVVLVAPPTLLPVGVSEWPVTVCHDLDAELPAADAVLMLRVQAERMNGGFFPSAREYSVLYGLSEKRQAKLAEHAVVLHPGPMLRGMEIAYSVPDSSQSAVLQQVSNGVHVRMAVLFHLLVGTGSGEVAVTA</sequence>
<comment type="similarity">
    <text evidence="2 7">Belongs to the aspartate/ornithine carbamoyltransferase superfamily. ATCase family.</text>
</comment>
<keyword evidence="12" id="KW-1185">Reference proteome</keyword>
<dbReference type="AlphaFoldDB" id="A0A172UQ74"/>
<accession>A0A172UQ74</accession>
<evidence type="ECO:0000256" key="3">
    <source>
        <dbReference type="ARBA" id="ARBA00022679"/>
    </source>
</evidence>
<dbReference type="InterPro" id="IPR006132">
    <property type="entry name" value="Asp/Orn_carbamoyltranf_P-bd"/>
</dbReference>
<evidence type="ECO:0000256" key="2">
    <source>
        <dbReference type="ARBA" id="ARBA00008896"/>
    </source>
</evidence>
<comment type="function">
    <text evidence="5 7">Catalyzes the condensation of carbamoyl phosphate and aspartate to form carbamoyl aspartate and inorganic phosphate, the committed step in the de novo pyrimidine nucleotide biosynthesis pathway.</text>
</comment>
<dbReference type="Pfam" id="PF00185">
    <property type="entry name" value="OTCace"/>
    <property type="match status" value="1"/>
</dbReference>
<feature type="binding site" evidence="7">
    <location>
        <position position="83"/>
    </location>
    <ligand>
        <name>L-aspartate</name>
        <dbReference type="ChEBI" id="CHEBI:29991"/>
    </ligand>
</feature>
<feature type="binding site" evidence="7">
    <location>
        <position position="280"/>
    </location>
    <ligand>
        <name>carbamoyl phosphate</name>
        <dbReference type="ChEBI" id="CHEBI:58228"/>
    </ligand>
</feature>
<feature type="binding site" evidence="7">
    <location>
        <position position="105"/>
    </location>
    <ligand>
        <name>carbamoyl phosphate</name>
        <dbReference type="ChEBI" id="CHEBI:58228"/>
    </ligand>
</feature>
<dbReference type="EMBL" id="CP015596">
    <property type="protein sequence ID" value="ANE80904.1"/>
    <property type="molecule type" value="Genomic_DNA"/>
</dbReference>
<dbReference type="HAMAP" id="MF_00001">
    <property type="entry name" value="Asp_carb_tr"/>
    <property type="match status" value="1"/>
</dbReference>
<dbReference type="PANTHER" id="PTHR45753">
    <property type="entry name" value="ORNITHINE CARBAMOYLTRANSFERASE, MITOCHONDRIAL"/>
    <property type="match status" value="1"/>
</dbReference>
<evidence type="ECO:0000256" key="6">
    <source>
        <dbReference type="ARBA" id="ARBA00048859"/>
    </source>
</evidence>
<comment type="pathway">
    <text evidence="1 7">Pyrimidine metabolism; UMP biosynthesis via de novo pathway; (S)-dihydroorotate from bicarbonate: step 2/3.</text>
</comment>
<feature type="binding site" evidence="7">
    <location>
        <position position="152"/>
    </location>
    <ligand>
        <name>carbamoyl phosphate</name>
        <dbReference type="ChEBI" id="CHEBI:58228"/>
    </ligand>
</feature>
<dbReference type="Gene3D" id="3.40.50.1370">
    <property type="entry name" value="Aspartate/ornithine carbamoyltransferase"/>
    <property type="match status" value="2"/>
</dbReference>
<dbReference type="RefSeq" id="WP_067997974.1">
    <property type="nucleotide sequence ID" value="NZ_CP015596.1"/>
</dbReference>
<dbReference type="PANTHER" id="PTHR45753:SF6">
    <property type="entry name" value="ASPARTATE CARBAMOYLTRANSFERASE"/>
    <property type="match status" value="1"/>
</dbReference>
<evidence type="ECO:0000256" key="8">
    <source>
        <dbReference type="SAM" id="MobiDB-lite"/>
    </source>
</evidence>
<evidence type="ECO:0000259" key="10">
    <source>
        <dbReference type="Pfam" id="PF02729"/>
    </source>
</evidence>
<dbReference type="GO" id="GO:0016597">
    <property type="term" value="F:amino acid binding"/>
    <property type="evidence" value="ECO:0007669"/>
    <property type="project" value="InterPro"/>
</dbReference>
<reference evidence="11 12" key="1">
    <citation type="submission" date="2016-05" db="EMBL/GenBank/DDBJ databases">
        <title>Complete genome sequence of a phthalic acid esters degrading Mycobacterium sp. YC-RL4.</title>
        <authorList>
            <person name="Ren L."/>
            <person name="Fan S."/>
            <person name="Ruth N."/>
            <person name="Jia Y."/>
            <person name="Wang J."/>
            <person name="Qiao C."/>
        </authorList>
    </citation>
    <scope>NUCLEOTIDE SEQUENCE [LARGE SCALE GENOMIC DNA]</scope>
    <source>
        <strain evidence="11 12">YC-RL4</strain>
    </source>
</reference>
<evidence type="ECO:0000259" key="9">
    <source>
        <dbReference type="Pfam" id="PF00185"/>
    </source>
</evidence>
<proteinExistence type="inferred from homology"/>
<dbReference type="NCBIfam" id="NF002032">
    <property type="entry name" value="PRK00856.1"/>
    <property type="match status" value="1"/>
</dbReference>
<keyword evidence="3 7" id="KW-0808">Transferase</keyword>
<dbReference type="NCBIfam" id="TIGR00670">
    <property type="entry name" value="asp_carb_tr"/>
    <property type="match status" value="1"/>
</dbReference>
<dbReference type="KEGG" id="madi:A7U43_17805"/>
<dbReference type="Proteomes" id="UP000077143">
    <property type="component" value="Chromosome"/>
</dbReference>
<dbReference type="InterPro" id="IPR002082">
    <property type="entry name" value="Asp_carbamoyltransf"/>
</dbReference>
<protein>
    <recommendedName>
        <fullName evidence="7">Aspartate carbamoyltransferase</fullName>
        <ecNumber evidence="7">2.1.3.2</ecNumber>
    </recommendedName>
    <alternativeName>
        <fullName evidence="7">Aspartate transcarbamylase</fullName>
        <shortName evidence="7">ATCase</shortName>
    </alternativeName>
</protein>
<dbReference type="OrthoDB" id="9774690at2"/>
<evidence type="ECO:0000256" key="7">
    <source>
        <dbReference type="HAMAP-Rule" id="MF_00001"/>
    </source>
</evidence>
<dbReference type="PRINTS" id="PR00101">
    <property type="entry name" value="ATCASE"/>
</dbReference>
<evidence type="ECO:0000256" key="1">
    <source>
        <dbReference type="ARBA" id="ARBA00004852"/>
    </source>
</evidence>
<evidence type="ECO:0000256" key="5">
    <source>
        <dbReference type="ARBA" id="ARBA00043884"/>
    </source>
</evidence>
<feature type="binding site" evidence="7">
    <location>
        <position position="55"/>
    </location>
    <ligand>
        <name>carbamoyl phosphate</name>
        <dbReference type="ChEBI" id="CHEBI:58228"/>
    </ligand>
</feature>
<dbReference type="InterPro" id="IPR006130">
    <property type="entry name" value="Asp/Orn_carbamoylTrfase"/>
</dbReference>
<evidence type="ECO:0000313" key="11">
    <source>
        <dbReference type="EMBL" id="ANE80904.1"/>
    </source>
</evidence>
<keyword evidence="4 7" id="KW-0665">Pyrimidine biosynthesis</keyword>
<feature type="region of interest" description="Disordered" evidence="8">
    <location>
        <begin position="114"/>
        <end position="150"/>
    </location>
</feature>
<name>A0A172UQ74_9MYCO</name>
<dbReference type="GO" id="GO:0044205">
    <property type="term" value="P:'de novo' UMP biosynthetic process"/>
    <property type="evidence" value="ECO:0007669"/>
    <property type="project" value="UniProtKB-UniRule"/>
</dbReference>
<comment type="subunit">
    <text evidence="7">Heterododecamer (2C3:3R2) of six catalytic PyrB chains organized as two trimers (C3), and six regulatory PyrI chains organized as three dimers (R2).</text>
</comment>
<gene>
    <name evidence="7" type="primary">pyrB</name>
    <name evidence="11" type="ORF">A7U43_17805</name>
</gene>
<dbReference type="InterPro" id="IPR006131">
    <property type="entry name" value="Asp_carbamoyltransf_Asp/Orn-bd"/>
</dbReference>
<evidence type="ECO:0000313" key="12">
    <source>
        <dbReference type="Proteomes" id="UP000077143"/>
    </source>
</evidence>
<feature type="binding site" evidence="7">
    <location>
        <position position="56"/>
    </location>
    <ligand>
        <name>carbamoyl phosphate</name>
        <dbReference type="ChEBI" id="CHEBI:58228"/>
    </ligand>
</feature>
<dbReference type="GO" id="GO:0006207">
    <property type="term" value="P:'de novo' pyrimidine nucleobase biosynthetic process"/>
    <property type="evidence" value="ECO:0007669"/>
    <property type="project" value="InterPro"/>
</dbReference>
<dbReference type="PRINTS" id="PR00100">
    <property type="entry name" value="AOTCASE"/>
</dbReference>
<dbReference type="FunFam" id="3.40.50.1370:FF:000007">
    <property type="entry name" value="Aspartate carbamoyltransferase"/>
    <property type="match status" value="1"/>
</dbReference>
<feature type="domain" description="Aspartate/ornithine carbamoyltransferase carbamoyl-P binding" evidence="10">
    <location>
        <begin position="2"/>
        <end position="165"/>
    </location>
</feature>
<dbReference type="GO" id="GO:0006520">
    <property type="term" value="P:amino acid metabolic process"/>
    <property type="evidence" value="ECO:0007669"/>
    <property type="project" value="InterPro"/>
</dbReference>
<dbReference type="STRING" id="1682113.A7U43_17805"/>
<evidence type="ECO:0000256" key="4">
    <source>
        <dbReference type="ARBA" id="ARBA00022975"/>
    </source>
</evidence>
<dbReference type="PROSITE" id="PS00097">
    <property type="entry name" value="CARBAMOYLTRANSFERASE"/>
    <property type="match status" value="1"/>
</dbReference>
<comment type="catalytic activity">
    <reaction evidence="6 7">
        <text>carbamoyl phosphate + L-aspartate = N-carbamoyl-L-aspartate + phosphate + H(+)</text>
        <dbReference type="Rhea" id="RHEA:20013"/>
        <dbReference type="ChEBI" id="CHEBI:15378"/>
        <dbReference type="ChEBI" id="CHEBI:29991"/>
        <dbReference type="ChEBI" id="CHEBI:32814"/>
        <dbReference type="ChEBI" id="CHEBI:43474"/>
        <dbReference type="ChEBI" id="CHEBI:58228"/>
        <dbReference type="EC" id="2.1.3.2"/>
    </reaction>
</comment>
<feature type="binding site" evidence="7">
    <location>
        <position position="185"/>
    </location>
    <ligand>
        <name>L-aspartate</name>
        <dbReference type="ChEBI" id="CHEBI:29991"/>
    </ligand>
</feature>
<feature type="binding site" evidence="7">
    <location>
        <position position="281"/>
    </location>
    <ligand>
        <name>carbamoyl phosphate</name>
        <dbReference type="ChEBI" id="CHEBI:58228"/>
    </ligand>
</feature>
<dbReference type="EC" id="2.1.3.2" evidence="7"/>
<dbReference type="UniPathway" id="UPA00070">
    <property type="reaction ID" value="UER00116"/>
</dbReference>
<feature type="binding site" evidence="7">
    <location>
        <position position="239"/>
    </location>
    <ligand>
        <name>L-aspartate</name>
        <dbReference type="ChEBI" id="CHEBI:29991"/>
    </ligand>
</feature>
<dbReference type="GO" id="GO:0004070">
    <property type="term" value="F:aspartate carbamoyltransferase activity"/>
    <property type="evidence" value="ECO:0007669"/>
    <property type="project" value="UniProtKB-UniRule"/>
</dbReference>
<feature type="domain" description="Aspartate/ornithine carbamoyltransferase Asp/Orn-binding" evidence="9">
    <location>
        <begin position="172"/>
        <end position="317"/>
    </location>
</feature>
<dbReference type="InterPro" id="IPR036901">
    <property type="entry name" value="Asp/Orn_carbamoylTrfase_sf"/>
</dbReference>
<dbReference type="GO" id="GO:0005829">
    <property type="term" value="C:cytosol"/>
    <property type="evidence" value="ECO:0007669"/>
    <property type="project" value="TreeGrafter"/>
</dbReference>